<feature type="region of interest" description="Disordered" evidence="1">
    <location>
        <begin position="284"/>
        <end position="328"/>
    </location>
</feature>
<evidence type="ECO:0000259" key="2">
    <source>
        <dbReference type="Pfam" id="PF00078"/>
    </source>
</evidence>
<dbReference type="SUPFAM" id="SSF56672">
    <property type="entry name" value="DNA/RNA polymerases"/>
    <property type="match status" value="1"/>
</dbReference>
<accession>A0A6L2LTF1</accession>
<evidence type="ECO:0000259" key="3">
    <source>
        <dbReference type="Pfam" id="PF03732"/>
    </source>
</evidence>
<dbReference type="CDD" id="cd00303">
    <property type="entry name" value="retropepsin_like"/>
    <property type="match status" value="1"/>
</dbReference>
<keyword evidence="4" id="KW-0548">Nucleotidyltransferase</keyword>
<dbReference type="InterPro" id="IPR021109">
    <property type="entry name" value="Peptidase_aspartic_dom_sf"/>
</dbReference>
<sequence length="1015" mass="113519">MRTRSQSRHKIAEPLRIEFPSQEDQFQEDPPEVPMADNRTMAQLLQAPTEGYEDAIVIPEIAANNFELKHEPPRSILTSDDLVSKFINQFFPPSKTTNLSNEITRFQQRFDESFSEAWDRFNDLLRACPHHGFSELHQIDTFYNAFNVNDQDLLNSAAGGNFLDKMPSDCLKIIESKSKVRQSRAKAVVAKVNTSSSTPTISFDVAELKDMVNQPPAYQAPAYQAPIPQTQSVSQTDFERYVKANDAFLRNIESHGQRSGTLPGNTITNPNEDLKGITTRSGVAYQGPTIPTPSKVVKQGTEVTKDQVQTPSSQSTAPVQPPVAQSETPVSEPIVAPFASTLKALIGNKERLSEMARTLMNEHYSAVILNKLPKKLGDPVKFLIPCKFPGMDECLALADLGASINLMPLSMWEELSLPKLTPTCMTFELADRTLSKSIGIAKDVSVKVGVFHFPADFVVVDFEPDPRVPLILERCFLKTGRALIDVHKGELTFCIGNEAITYNLDQTSRYSANYDQMTANKIDVTDEACEEYSQKVLGFSDVTASGSPTPSDDLIVSTTSPTLTPFGDSDILLFEEADAFLGLEDDPDSPKFDPSYYDMEGDILLLEAILSSEPSPPLLDHEQSMPSFKNELKACDAKTIKSSVDEPPEVELKDLPPHLEYAFLEGDNKLPVIIAKELGDEKKSAQIKVLKSHKVESPRSNFGAVAGEACSHLLGDNKLPVIIAKELGDEKKSAQIKEEDYKPAVQHQRRVNSKIHDVIKKEVEKLLDAGLIYPISDNPLVSPVHCVPKKGGFTVVENEENELIPTCLVTGWWVCIDYRKLNEATRKDHFPLPFMDQMLERLAGNEYYCFLDGFSGYFQIPIDPRDQEKTTFTCPYGTFAYRRMPFGLCNAPGKFQRCMLAIFHDMFEKTIEVFMDDFSVFGNSFKNCLSLLDKMLQRCEDTILCLNWEKSHLMVKEGIVLGYKISKNGIEVDKAKIDVITKLPHPTTVKDVRSFLGHVVFTDDSLRIFPKFPDR</sequence>
<dbReference type="InterPro" id="IPR043128">
    <property type="entry name" value="Rev_trsase/Diguanyl_cyclase"/>
</dbReference>
<evidence type="ECO:0000256" key="1">
    <source>
        <dbReference type="SAM" id="MobiDB-lite"/>
    </source>
</evidence>
<dbReference type="EMBL" id="BKCJ010005133">
    <property type="protein sequence ID" value="GEU65081.1"/>
    <property type="molecule type" value="Genomic_DNA"/>
</dbReference>
<feature type="compositionally biased region" description="Polar residues" evidence="1">
    <location>
        <begin position="306"/>
        <end position="328"/>
    </location>
</feature>
<evidence type="ECO:0000313" key="4">
    <source>
        <dbReference type="EMBL" id="GEU65081.1"/>
    </source>
</evidence>
<dbReference type="Pfam" id="PF03732">
    <property type="entry name" value="Retrotrans_gag"/>
    <property type="match status" value="1"/>
</dbReference>
<dbReference type="Pfam" id="PF00078">
    <property type="entry name" value="RVT_1"/>
    <property type="match status" value="1"/>
</dbReference>
<dbReference type="InterPro" id="IPR005162">
    <property type="entry name" value="Retrotrans_gag_dom"/>
</dbReference>
<feature type="domain" description="Retrotransposon gag" evidence="3">
    <location>
        <begin position="78"/>
        <end position="145"/>
    </location>
</feature>
<dbReference type="GO" id="GO:0003964">
    <property type="term" value="F:RNA-directed DNA polymerase activity"/>
    <property type="evidence" value="ECO:0007669"/>
    <property type="project" value="UniProtKB-KW"/>
</dbReference>
<dbReference type="Gene3D" id="2.40.70.10">
    <property type="entry name" value="Acid Proteases"/>
    <property type="match status" value="1"/>
</dbReference>
<dbReference type="Gene3D" id="3.30.70.270">
    <property type="match status" value="1"/>
</dbReference>
<reference evidence="4" key="1">
    <citation type="journal article" date="2019" name="Sci. Rep.">
        <title>Draft genome of Tanacetum cinerariifolium, the natural source of mosquito coil.</title>
        <authorList>
            <person name="Yamashiro T."/>
            <person name="Shiraishi A."/>
            <person name="Satake H."/>
            <person name="Nakayama K."/>
        </authorList>
    </citation>
    <scope>NUCLEOTIDE SEQUENCE</scope>
</reference>
<comment type="caution">
    <text evidence="4">The sequence shown here is derived from an EMBL/GenBank/DDBJ whole genome shotgun (WGS) entry which is preliminary data.</text>
</comment>
<feature type="region of interest" description="Disordered" evidence="1">
    <location>
        <begin position="1"/>
        <end position="31"/>
    </location>
</feature>
<gene>
    <name evidence="4" type="ORF">Tci_037059</name>
</gene>
<organism evidence="4">
    <name type="scientific">Tanacetum cinerariifolium</name>
    <name type="common">Dalmatian daisy</name>
    <name type="synonym">Chrysanthemum cinerariifolium</name>
    <dbReference type="NCBI Taxonomy" id="118510"/>
    <lineage>
        <taxon>Eukaryota</taxon>
        <taxon>Viridiplantae</taxon>
        <taxon>Streptophyta</taxon>
        <taxon>Embryophyta</taxon>
        <taxon>Tracheophyta</taxon>
        <taxon>Spermatophyta</taxon>
        <taxon>Magnoliopsida</taxon>
        <taxon>eudicotyledons</taxon>
        <taxon>Gunneridae</taxon>
        <taxon>Pentapetalae</taxon>
        <taxon>asterids</taxon>
        <taxon>campanulids</taxon>
        <taxon>Asterales</taxon>
        <taxon>Asteraceae</taxon>
        <taxon>Asteroideae</taxon>
        <taxon>Anthemideae</taxon>
        <taxon>Anthemidinae</taxon>
        <taxon>Tanacetum</taxon>
    </lineage>
</organism>
<proteinExistence type="predicted"/>
<dbReference type="PANTHER" id="PTHR24559">
    <property type="entry name" value="TRANSPOSON TY3-I GAG-POL POLYPROTEIN"/>
    <property type="match status" value="1"/>
</dbReference>
<dbReference type="Gene3D" id="3.10.10.10">
    <property type="entry name" value="HIV Type 1 Reverse Transcriptase, subunit A, domain 1"/>
    <property type="match status" value="1"/>
</dbReference>
<dbReference type="InterPro" id="IPR000477">
    <property type="entry name" value="RT_dom"/>
</dbReference>
<name>A0A6L2LTF1_TANCI</name>
<feature type="domain" description="Reverse transcriptase" evidence="2">
    <location>
        <begin position="815"/>
        <end position="965"/>
    </location>
</feature>
<dbReference type="PANTHER" id="PTHR24559:SF444">
    <property type="entry name" value="REVERSE TRANSCRIPTASE DOMAIN-CONTAINING PROTEIN"/>
    <property type="match status" value="1"/>
</dbReference>
<keyword evidence="4" id="KW-0808">Transferase</keyword>
<keyword evidence="4" id="KW-0695">RNA-directed DNA polymerase</keyword>
<dbReference type="InterPro" id="IPR053134">
    <property type="entry name" value="RNA-dir_DNA_polymerase"/>
</dbReference>
<protein>
    <submittedName>
        <fullName evidence="4">Reverse transcriptase domain-containing protein</fullName>
    </submittedName>
</protein>
<dbReference type="AlphaFoldDB" id="A0A6L2LTF1"/>
<dbReference type="CDD" id="cd01647">
    <property type="entry name" value="RT_LTR"/>
    <property type="match status" value="1"/>
</dbReference>
<dbReference type="InterPro" id="IPR043502">
    <property type="entry name" value="DNA/RNA_pol_sf"/>
</dbReference>